<dbReference type="OrthoDB" id="4199650at2"/>
<evidence type="ECO:0008006" key="4">
    <source>
        <dbReference type="Google" id="ProtNLM"/>
    </source>
</evidence>
<feature type="signal peptide" evidence="1">
    <location>
        <begin position="1"/>
        <end position="28"/>
    </location>
</feature>
<evidence type="ECO:0000313" key="2">
    <source>
        <dbReference type="EMBL" id="BCL28232.1"/>
    </source>
</evidence>
<accession>A0A7G1NZW1</accession>
<name>A0A7G1NZW1_9ACTN</name>
<dbReference type="KEGG" id="sgm:GCM10017557_30910"/>
<evidence type="ECO:0000313" key="3">
    <source>
        <dbReference type="Proteomes" id="UP000516444"/>
    </source>
</evidence>
<organism evidence="2 3">
    <name type="scientific">Streptomyces aurantiacus</name>
    <dbReference type="NCBI Taxonomy" id="47760"/>
    <lineage>
        <taxon>Bacteria</taxon>
        <taxon>Bacillati</taxon>
        <taxon>Actinomycetota</taxon>
        <taxon>Actinomycetes</taxon>
        <taxon>Kitasatosporales</taxon>
        <taxon>Streptomycetaceae</taxon>
        <taxon>Streptomyces</taxon>
        <taxon>Streptomyces aurantiacus group</taxon>
    </lineage>
</organism>
<keyword evidence="3" id="KW-1185">Reference proteome</keyword>
<dbReference type="AlphaFoldDB" id="A0A7G1NZW1"/>
<protein>
    <recommendedName>
        <fullName evidence="4">Secreted protein</fullName>
    </recommendedName>
</protein>
<dbReference type="RefSeq" id="WP_055512445.1">
    <property type="nucleotide sequence ID" value="NZ_AP023440.1"/>
</dbReference>
<dbReference type="Proteomes" id="UP000516444">
    <property type="component" value="Chromosome"/>
</dbReference>
<dbReference type="EMBL" id="AP023440">
    <property type="protein sequence ID" value="BCL28232.1"/>
    <property type="molecule type" value="Genomic_DNA"/>
</dbReference>
<sequence length="137" mass="14449">MKRILASLGAAAVLAAGAIVTAPASASAAPNGCWGDAGTKTDPEGRTDTARYCHNYQSGDIIWYATDIGDLYAGDNWFICQQQDAGYPNPPVGDARNDWWLFTQGDTGSTHGGWGWFPATKISGGSNWEPVPGLPIC</sequence>
<gene>
    <name evidence="2" type="ORF">GCM10017557_30910</name>
</gene>
<feature type="chain" id="PRO_5028922514" description="Secreted protein" evidence="1">
    <location>
        <begin position="29"/>
        <end position="137"/>
    </location>
</feature>
<proteinExistence type="predicted"/>
<reference evidence="2 3" key="1">
    <citation type="journal article" date="2014" name="Int. J. Syst. Evol. Microbiol.">
        <title>Complete genome sequence of Corynebacterium casei LMG S-19264T (=DSM 44701T), isolated from a smear-ripened cheese.</title>
        <authorList>
            <consortium name="US DOE Joint Genome Institute (JGI-PGF)"/>
            <person name="Walter F."/>
            <person name="Albersmeier A."/>
            <person name="Kalinowski J."/>
            <person name="Ruckert C."/>
        </authorList>
    </citation>
    <scope>NUCLEOTIDE SEQUENCE [LARGE SCALE GENOMIC DNA]</scope>
    <source>
        <strain evidence="2 3">JCM 4677</strain>
    </source>
</reference>
<keyword evidence="1" id="KW-0732">Signal</keyword>
<evidence type="ECO:0000256" key="1">
    <source>
        <dbReference type="SAM" id="SignalP"/>
    </source>
</evidence>